<evidence type="ECO:0000313" key="2">
    <source>
        <dbReference type="EMBL" id="KAF7804323.1"/>
    </source>
</evidence>
<keyword evidence="2" id="KW-0548">Nucleotidyltransferase</keyword>
<dbReference type="PANTHER" id="PTHR47723">
    <property type="entry name" value="OS05G0353850 PROTEIN"/>
    <property type="match status" value="1"/>
</dbReference>
<dbReference type="OrthoDB" id="1000431at2759"/>
<dbReference type="InterPro" id="IPR044730">
    <property type="entry name" value="RNase_H-like_dom_plant"/>
</dbReference>
<dbReference type="InterPro" id="IPR002156">
    <property type="entry name" value="RNaseH_domain"/>
</dbReference>
<dbReference type="EMBL" id="JAAIUW010000013">
    <property type="protein sequence ID" value="KAF7804323.1"/>
    <property type="molecule type" value="Genomic_DNA"/>
</dbReference>
<dbReference type="GO" id="GO:0004523">
    <property type="term" value="F:RNA-DNA hybrid ribonuclease activity"/>
    <property type="evidence" value="ECO:0007669"/>
    <property type="project" value="InterPro"/>
</dbReference>
<dbReference type="Gene3D" id="3.30.420.10">
    <property type="entry name" value="Ribonuclease H-like superfamily/Ribonuclease H"/>
    <property type="match status" value="1"/>
</dbReference>
<dbReference type="CDD" id="cd06222">
    <property type="entry name" value="RNase_H_like"/>
    <property type="match status" value="1"/>
</dbReference>
<protein>
    <submittedName>
        <fullName evidence="2">Reverse transcriptase</fullName>
    </submittedName>
</protein>
<feature type="domain" description="RNase H type-1" evidence="1">
    <location>
        <begin position="2"/>
        <end position="87"/>
    </location>
</feature>
<dbReference type="GO" id="GO:0003676">
    <property type="term" value="F:nucleic acid binding"/>
    <property type="evidence" value="ECO:0007669"/>
    <property type="project" value="InterPro"/>
</dbReference>
<accession>A0A834SHR4</accession>
<dbReference type="Proteomes" id="UP000634136">
    <property type="component" value="Unassembled WGS sequence"/>
</dbReference>
<gene>
    <name evidence="2" type="ORF">G2W53_043434</name>
</gene>
<keyword evidence="2" id="KW-0695">RNA-directed DNA polymerase</keyword>
<evidence type="ECO:0000259" key="1">
    <source>
        <dbReference type="Pfam" id="PF13456"/>
    </source>
</evidence>
<keyword evidence="2" id="KW-0808">Transferase</keyword>
<organism evidence="2 3">
    <name type="scientific">Senna tora</name>
    <dbReference type="NCBI Taxonomy" id="362788"/>
    <lineage>
        <taxon>Eukaryota</taxon>
        <taxon>Viridiplantae</taxon>
        <taxon>Streptophyta</taxon>
        <taxon>Embryophyta</taxon>
        <taxon>Tracheophyta</taxon>
        <taxon>Spermatophyta</taxon>
        <taxon>Magnoliopsida</taxon>
        <taxon>eudicotyledons</taxon>
        <taxon>Gunneridae</taxon>
        <taxon>Pentapetalae</taxon>
        <taxon>rosids</taxon>
        <taxon>fabids</taxon>
        <taxon>Fabales</taxon>
        <taxon>Fabaceae</taxon>
        <taxon>Caesalpinioideae</taxon>
        <taxon>Cassia clade</taxon>
        <taxon>Senna</taxon>
    </lineage>
</organism>
<dbReference type="Pfam" id="PF13456">
    <property type="entry name" value="RVT_3"/>
    <property type="match status" value="1"/>
</dbReference>
<dbReference type="InterPro" id="IPR036397">
    <property type="entry name" value="RNaseH_sf"/>
</dbReference>
<reference evidence="2" key="1">
    <citation type="submission" date="2020-09" db="EMBL/GenBank/DDBJ databases">
        <title>Genome-Enabled Discovery of Anthraquinone Biosynthesis in Senna tora.</title>
        <authorList>
            <person name="Kang S.-H."/>
            <person name="Pandey R.P."/>
            <person name="Lee C.-M."/>
            <person name="Sim J.-S."/>
            <person name="Jeong J.-T."/>
            <person name="Choi B.-S."/>
            <person name="Jung M."/>
            <person name="Ginzburg D."/>
            <person name="Zhao K."/>
            <person name="Won S.Y."/>
            <person name="Oh T.-J."/>
            <person name="Yu Y."/>
            <person name="Kim N.-H."/>
            <person name="Lee O.R."/>
            <person name="Lee T.-H."/>
            <person name="Bashyal P."/>
            <person name="Kim T.-S."/>
            <person name="Lee W.-H."/>
            <person name="Kawkins C."/>
            <person name="Kim C.-K."/>
            <person name="Kim J.S."/>
            <person name="Ahn B.O."/>
            <person name="Rhee S.Y."/>
            <person name="Sohng J.K."/>
        </authorList>
    </citation>
    <scope>NUCLEOTIDE SEQUENCE</scope>
    <source>
        <tissue evidence="2">Leaf</tissue>
    </source>
</reference>
<dbReference type="InterPro" id="IPR053151">
    <property type="entry name" value="RNase_H-like"/>
</dbReference>
<evidence type="ECO:0000313" key="3">
    <source>
        <dbReference type="Proteomes" id="UP000634136"/>
    </source>
</evidence>
<keyword evidence="3" id="KW-1185">Reference proteome</keyword>
<proteinExistence type="predicted"/>
<sequence length="104" mass="11574">MGGVIRNADGVWIVRFAGYIGHATCMQTELAFIRQGLVLVVNTGVIEVELETDSLEVVRAIIMIGKHESHSLGAYIQDIRGILRDLVFRSPTYCARRNLVQMPC</sequence>
<name>A0A834SHR4_9FABA</name>
<dbReference type="GO" id="GO:0003964">
    <property type="term" value="F:RNA-directed DNA polymerase activity"/>
    <property type="evidence" value="ECO:0007669"/>
    <property type="project" value="UniProtKB-KW"/>
</dbReference>
<comment type="caution">
    <text evidence="2">The sequence shown here is derived from an EMBL/GenBank/DDBJ whole genome shotgun (WGS) entry which is preliminary data.</text>
</comment>
<dbReference type="PANTHER" id="PTHR47723:SF19">
    <property type="entry name" value="POLYNUCLEOTIDYL TRANSFERASE, RIBONUCLEASE H-LIKE SUPERFAMILY PROTEIN"/>
    <property type="match status" value="1"/>
</dbReference>
<dbReference type="AlphaFoldDB" id="A0A834SHR4"/>